<keyword evidence="1" id="KW-1133">Transmembrane helix</keyword>
<keyword evidence="1" id="KW-0812">Transmembrane</keyword>
<evidence type="ECO:0000313" key="2">
    <source>
        <dbReference type="EMBL" id="EEF58136.1"/>
    </source>
</evidence>
<dbReference type="Proteomes" id="UP000003688">
    <property type="component" value="Unassembled WGS sequence"/>
</dbReference>
<dbReference type="EMBL" id="ABOX02000049">
    <property type="protein sequence ID" value="EEF58136.1"/>
    <property type="molecule type" value="Genomic_DNA"/>
</dbReference>
<keyword evidence="1" id="KW-0472">Membrane</keyword>
<dbReference type="AlphaFoldDB" id="B9XPV5"/>
<feature type="transmembrane region" description="Helical" evidence="1">
    <location>
        <begin position="20"/>
        <end position="42"/>
    </location>
</feature>
<organism evidence="2 3">
    <name type="scientific">Pedosphaera parvula (strain Ellin514)</name>
    <dbReference type="NCBI Taxonomy" id="320771"/>
    <lineage>
        <taxon>Bacteria</taxon>
        <taxon>Pseudomonadati</taxon>
        <taxon>Verrucomicrobiota</taxon>
        <taxon>Pedosphaerae</taxon>
        <taxon>Pedosphaerales</taxon>
        <taxon>Pedosphaeraceae</taxon>
        <taxon>Pedosphaera</taxon>
    </lineage>
</organism>
<reference evidence="2 3" key="1">
    <citation type="journal article" date="2011" name="J. Bacteriol.">
        <title>Genome sequence of 'Pedosphaera parvula' Ellin514, an aerobic Verrucomicrobial isolate from pasture soil.</title>
        <authorList>
            <person name="Kant R."/>
            <person name="van Passel M.W."/>
            <person name="Sangwan P."/>
            <person name="Palva A."/>
            <person name="Lucas S."/>
            <person name="Copeland A."/>
            <person name="Lapidus A."/>
            <person name="Glavina Del Rio T."/>
            <person name="Dalin E."/>
            <person name="Tice H."/>
            <person name="Bruce D."/>
            <person name="Goodwin L."/>
            <person name="Pitluck S."/>
            <person name="Chertkov O."/>
            <person name="Larimer F.W."/>
            <person name="Land M.L."/>
            <person name="Hauser L."/>
            <person name="Brettin T.S."/>
            <person name="Detter J.C."/>
            <person name="Han S."/>
            <person name="de Vos W.M."/>
            <person name="Janssen P.H."/>
            <person name="Smidt H."/>
        </authorList>
    </citation>
    <scope>NUCLEOTIDE SEQUENCE [LARGE SCALE GENOMIC DNA]</scope>
    <source>
        <strain evidence="2 3">Ellin514</strain>
    </source>
</reference>
<accession>B9XPV5</accession>
<protein>
    <submittedName>
        <fullName evidence="2">Uncharacterized protein</fullName>
    </submittedName>
</protein>
<comment type="caution">
    <text evidence="2">The sequence shown here is derived from an EMBL/GenBank/DDBJ whole genome shotgun (WGS) entry which is preliminary data.</text>
</comment>
<evidence type="ECO:0000313" key="3">
    <source>
        <dbReference type="Proteomes" id="UP000003688"/>
    </source>
</evidence>
<sequence length="50" mass="5731">MNEIADRTIFRIYGSHGVPAIYVLVKSIFLHGLSGTWFRFFLGKPATFRV</sequence>
<keyword evidence="3" id="KW-1185">Reference proteome</keyword>
<proteinExistence type="predicted"/>
<gene>
    <name evidence="2" type="ORF">Cflav_PD1480</name>
</gene>
<name>B9XPV5_PEDPL</name>
<evidence type="ECO:0000256" key="1">
    <source>
        <dbReference type="SAM" id="Phobius"/>
    </source>
</evidence>